<keyword evidence="3" id="KW-1185">Reference proteome</keyword>
<protein>
    <submittedName>
        <fullName evidence="2">Uncharacterized protein</fullName>
    </submittedName>
</protein>
<proteinExistence type="predicted"/>
<feature type="region of interest" description="Disordered" evidence="1">
    <location>
        <begin position="29"/>
        <end position="62"/>
    </location>
</feature>
<evidence type="ECO:0000256" key="1">
    <source>
        <dbReference type="SAM" id="MobiDB-lite"/>
    </source>
</evidence>
<reference evidence="2" key="1">
    <citation type="submission" date="2020-02" db="EMBL/GenBank/DDBJ databases">
        <authorList>
            <person name="Scholz U."/>
            <person name="Mascher M."/>
            <person name="Fiebig A."/>
        </authorList>
    </citation>
    <scope>NUCLEOTIDE SEQUENCE</scope>
</reference>
<name>A0A7I8LGQ0_SPIIN</name>
<sequence length="62" mass="6908">MGCCRTGPSCGRHRHRSFLVNPQIPRSCAGMSPLGRTRTQMREEMDGERTGRRAALPVPPPF</sequence>
<dbReference type="Proteomes" id="UP000663760">
    <property type="component" value="Chromosome 15"/>
</dbReference>
<feature type="compositionally biased region" description="Basic and acidic residues" evidence="1">
    <location>
        <begin position="40"/>
        <end position="51"/>
    </location>
</feature>
<evidence type="ECO:0000313" key="3">
    <source>
        <dbReference type="Proteomes" id="UP000663760"/>
    </source>
</evidence>
<accession>A0A7I8LGQ0</accession>
<dbReference type="EMBL" id="LR746278">
    <property type="protein sequence ID" value="CAA7409207.1"/>
    <property type="molecule type" value="Genomic_DNA"/>
</dbReference>
<organism evidence="2 3">
    <name type="scientific">Spirodela intermedia</name>
    <name type="common">Intermediate duckweed</name>
    <dbReference type="NCBI Taxonomy" id="51605"/>
    <lineage>
        <taxon>Eukaryota</taxon>
        <taxon>Viridiplantae</taxon>
        <taxon>Streptophyta</taxon>
        <taxon>Embryophyta</taxon>
        <taxon>Tracheophyta</taxon>
        <taxon>Spermatophyta</taxon>
        <taxon>Magnoliopsida</taxon>
        <taxon>Liliopsida</taxon>
        <taxon>Araceae</taxon>
        <taxon>Lemnoideae</taxon>
        <taxon>Spirodela</taxon>
    </lineage>
</organism>
<gene>
    <name evidence="2" type="ORF">SI8410_15019885</name>
</gene>
<evidence type="ECO:0000313" key="2">
    <source>
        <dbReference type="EMBL" id="CAA7409207.1"/>
    </source>
</evidence>
<dbReference type="AlphaFoldDB" id="A0A7I8LGQ0"/>